<evidence type="ECO:0000313" key="5">
    <source>
        <dbReference type="Proteomes" id="UP000728647"/>
    </source>
</evidence>
<comment type="similarity">
    <text evidence="1">Belongs to the sulfatase family.</text>
</comment>
<protein>
    <submittedName>
        <fullName evidence="4">Sulfatase-like hydrolase/transferase</fullName>
    </submittedName>
</protein>
<dbReference type="InterPro" id="IPR050738">
    <property type="entry name" value="Sulfatase"/>
</dbReference>
<gene>
    <name evidence="4" type="ORF">HT576_19700</name>
</gene>
<dbReference type="Gene3D" id="3.40.720.10">
    <property type="entry name" value="Alkaline Phosphatase, subunit A"/>
    <property type="match status" value="2"/>
</dbReference>
<evidence type="ECO:0000256" key="1">
    <source>
        <dbReference type="ARBA" id="ARBA00008779"/>
    </source>
</evidence>
<sequence>MPNLSSLTEHDTATNVVVFIADSLRFDYLPSSVSDCGITARTIAPSTYTATSIPSMMTGRYPANHRVWSFNDVLSDQPELFKYQNTGMDLRDIWIHIDDPAQKAPNRILGLENQETIEEAETPFTVVVHDRGAHSPYDYFNIEFETSLEYFKHYAGQDQALREEYAKAAASTADRFFEVVELLKDRGVFDDTLVIFTSDHGELLGERDRGGLYAHGSPVCPELVEVPTVFAGCGLPEGETYTSLISGTDIAPTALGAQNRMIPKGIDGVDLWNDESSPDRIIRSDFWANAGRVQYGASSAWNKDGGIVQHHGTAPERLLFATHRKLYKGTQAAANRRKDPRAILRFLSTYGKDELIYGSPDVSRARSAVLSSFEQETRQTDVEELSKDQLRALGYIE</sequence>
<reference evidence="4" key="1">
    <citation type="submission" date="2020-06" db="EMBL/GenBank/DDBJ databases">
        <title>Haloterrigena sp. nov., an extremely halophilic archaeon isolated from a saline sediment.</title>
        <authorList>
            <person name="Liu B.-B."/>
        </authorList>
    </citation>
    <scope>NUCLEOTIDE SEQUENCE</scope>
    <source>
        <strain evidence="4">SYSU A121-1</strain>
    </source>
</reference>
<dbReference type="PANTHER" id="PTHR42693">
    <property type="entry name" value="ARYLSULFATASE FAMILY MEMBER"/>
    <property type="match status" value="1"/>
</dbReference>
<evidence type="ECO:0000256" key="2">
    <source>
        <dbReference type="ARBA" id="ARBA00022801"/>
    </source>
</evidence>
<dbReference type="RefSeq" id="WP_174702884.1">
    <property type="nucleotide sequence ID" value="NZ_JABURA010000001.1"/>
</dbReference>
<evidence type="ECO:0000259" key="3">
    <source>
        <dbReference type="Pfam" id="PF00884"/>
    </source>
</evidence>
<accession>A0A8J8GN75</accession>
<comment type="caution">
    <text evidence="4">The sequence shown here is derived from an EMBL/GenBank/DDBJ whole genome shotgun (WGS) entry which is preliminary data.</text>
</comment>
<dbReference type="Pfam" id="PF00884">
    <property type="entry name" value="Sulfatase"/>
    <property type="match status" value="1"/>
</dbReference>
<organism evidence="4 5">
    <name type="scientific">Haloterrigena gelatinilytica</name>
    <dbReference type="NCBI Taxonomy" id="2741724"/>
    <lineage>
        <taxon>Archaea</taxon>
        <taxon>Methanobacteriati</taxon>
        <taxon>Methanobacteriota</taxon>
        <taxon>Stenosarchaea group</taxon>
        <taxon>Halobacteria</taxon>
        <taxon>Halobacteriales</taxon>
        <taxon>Natrialbaceae</taxon>
        <taxon>Haloterrigena</taxon>
    </lineage>
</organism>
<dbReference type="Proteomes" id="UP000728647">
    <property type="component" value="Unassembled WGS sequence"/>
</dbReference>
<dbReference type="GO" id="GO:0004065">
    <property type="term" value="F:arylsulfatase activity"/>
    <property type="evidence" value="ECO:0007669"/>
    <property type="project" value="TreeGrafter"/>
</dbReference>
<dbReference type="AlphaFoldDB" id="A0A8J8GN75"/>
<dbReference type="OrthoDB" id="3164at2157"/>
<keyword evidence="2 4" id="KW-0378">Hydrolase</keyword>
<name>A0A8J8GN75_9EURY</name>
<evidence type="ECO:0000313" key="4">
    <source>
        <dbReference type="EMBL" id="NUB93233.1"/>
    </source>
</evidence>
<dbReference type="SUPFAM" id="SSF53649">
    <property type="entry name" value="Alkaline phosphatase-like"/>
    <property type="match status" value="1"/>
</dbReference>
<feature type="domain" description="Sulfatase N-terminal" evidence="3">
    <location>
        <begin position="116"/>
        <end position="257"/>
    </location>
</feature>
<dbReference type="InterPro" id="IPR000917">
    <property type="entry name" value="Sulfatase_N"/>
</dbReference>
<dbReference type="PANTHER" id="PTHR42693:SF53">
    <property type="entry name" value="ENDO-4-O-SULFATASE"/>
    <property type="match status" value="1"/>
</dbReference>
<dbReference type="InterPro" id="IPR017850">
    <property type="entry name" value="Alkaline_phosphatase_core_sf"/>
</dbReference>
<proteinExistence type="inferred from homology"/>
<dbReference type="EMBL" id="JABURA010000001">
    <property type="protein sequence ID" value="NUB93233.1"/>
    <property type="molecule type" value="Genomic_DNA"/>
</dbReference>